<dbReference type="InterPro" id="IPR008979">
    <property type="entry name" value="Galactose-bd-like_sf"/>
</dbReference>
<dbReference type="EMBL" id="CAJNOT010000264">
    <property type="protein sequence ID" value="CAF0918705.1"/>
    <property type="molecule type" value="Genomic_DNA"/>
</dbReference>
<feature type="domain" description="F5/8 type C" evidence="1">
    <location>
        <begin position="17"/>
        <end position="108"/>
    </location>
</feature>
<evidence type="ECO:0000313" key="4">
    <source>
        <dbReference type="EMBL" id="CAF1044462.1"/>
    </source>
</evidence>
<sequence>MASNIEIELNETQLRVSSVLNKDNKNYGKKNLIDGNEETCWNSEAGSPQWIQITPMKCISLNSIAIKFQGGFAAKRFVIEDRQQDGTFTSIAEFYPDNHGKLQVFRLPTAHVIDQIPFRLTFYDSYDTFGRIIIYVFKIYENK</sequence>
<dbReference type="EMBL" id="CAJNOL010000394">
    <property type="protein sequence ID" value="CAF1044462.1"/>
    <property type="molecule type" value="Genomic_DNA"/>
</dbReference>
<dbReference type="Proteomes" id="UP000663864">
    <property type="component" value="Unassembled WGS sequence"/>
</dbReference>
<dbReference type="InterPro" id="IPR000421">
    <property type="entry name" value="FA58C"/>
</dbReference>
<dbReference type="Proteomes" id="UP000663854">
    <property type="component" value="Unassembled WGS sequence"/>
</dbReference>
<dbReference type="SUPFAM" id="SSF49785">
    <property type="entry name" value="Galactose-binding domain-like"/>
    <property type="match status" value="1"/>
</dbReference>
<evidence type="ECO:0000259" key="1">
    <source>
        <dbReference type="Pfam" id="PF00754"/>
    </source>
</evidence>
<protein>
    <recommendedName>
        <fullName evidence="1">F5/8 type C domain-containing protein</fullName>
    </recommendedName>
</protein>
<evidence type="ECO:0000313" key="5">
    <source>
        <dbReference type="Proteomes" id="UP000663864"/>
    </source>
</evidence>
<comment type="caution">
    <text evidence="3">The sequence shown here is derived from an EMBL/GenBank/DDBJ whole genome shotgun (WGS) entry which is preliminary data.</text>
</comment>
<evidence type="ECO:0000313" key="6">
    <source>
        <dbReference type="Proteomes" id="UP000663870"/>
    </source>
</evidence>
<evidence type="ECO:0000313" key="2">
    <source>
        <dbReference type="EMBL" id="CAF0860711.1"/>
    </source>
</evidence>
<dbReference type="EMBL" id="CAJNOH010000093">
    <property type="protein sequence ID" value="CAF0860711.1"/>
    <property type="molecule type" value="Genomic_DNA"/>
</dbReference>
<dbReference type="Gene3D" id="2.60.120.260">
    <property type="entry name" value="Galactose-binding domain-like"/>
    <property type="match status" value="1"/>
</dbReference>
<dbReference type="Proteomes" id="UP000663870">
    <property type="component" value="Unassembled WGS sequence"/>
</dbReference>
<proteinExistence type="predicted"/>
<reference evidence="3" key="1">
    <citation type="submission" date="2021-02" db="EMBL/GenBank/DDBJ databases">
        <authorList>
            <person name="Nowell W R."/>
        </authorList>
    </citation>
    <scope>NUCLEOTIDE SEQUENCE</scope>
</reference>
<dbReference type="Pfam" id="PF00754">
    <property type="entry name" value="F5_F8_type_C"/>
    <property type="match status" value="1"/>
</dbReference>
<gene>
    <name evidence="4" type="ORF">JXQ802_LOCUS16321</name>
    <name evidence="2" type="ORF">PYM288_LOCUS7543</name>
    <name evidence="3" type="ORF">ZHD862_LOCUS8274</name>
</gene>
<evidence type="ECO:0000313" key="3">
    <source>
        <dbReference type="EMBL" id="CAF0918705.1"/>
    </source>
</evidence>
<name>A0A814AUQ3_9BILA</name>
<accession>A0A814AUQ3</accession>
<dbReference type="AlphaFoldDB" id="A0A814AUQ3"/>
<keyword evidence="6" id="KW-1185">Reference proteome</keyword>
<organism evidence="3 5">
    <name type="scientific">Rotaria sordida</name>
    <dbReference type="NCBI Taxonomy" id="392033"/>
    <lineage>
        <taxon>Eukaryota</taxon>
        <taxon>Metazoa</taxon>
        <taxon>Spiralia</taxon>
        <taxon>Gnathifera</taxon>
        <taxon>Rotifera</taxon>
        <taxon>Eurotatoria</taxon>
        <taxon>Bdelloidea</taxon>
        <taxon>Philodinida</taxon>
        <taxon>Philodinidae</taxon>
        <taxon>Rotaria</taxon>
    </lineage>
</organism>